<evidence type="ECO:0000313" key="3">
    <source>
        <dbReference type="Proteomes" id="UP001391051"/>
    </source>
</evidence>
<gene>
    <name evidence="2" type="ORF">PG986_000901</name>
</gene>
<name>A0ABR1QVD2_9PEZI</name>
<evidence type="ECO:0000256" key="1">
    <source>
        <dbReference type="SAM" id="MobiDB-lite"/>
    </source>
</evidence>
<dbReference type="EMBL" id="JAQQWE010000001">
    <property type="protein sequence ID" value="KAK7966624.1"/>
    <property type="molecule type" value="Genomic_DNA"/>
</dbReference>
<organism evidence="2 3">
    <name type="scientific">Apiospora aurea</name>
    <dbReference type="NCBI Taxonomy" id="335848"/>
    <lineage>
        <taxon>Eukaryota</taxon>
        <taxon>Fungi</taxon>
        <taxon>Dikarya</taxon>
        <taxon>Ascomycota</taxon>
        <taxon>Pezizomycotina</taxon>
        <taxon>Sordariomycetes</taxon>
        <taxon>Xylariomycetidae</taxon>
        <taxon>Amphisphaeriales</taxon>
        <taxon>Apiosporaceae</taxon>
        <taxon>Apiospora</taxon>
    </lineage>
</organism>
<protein>
    <submittedName>
        <fullName evidence="2">Uncharacterized protein</fullName>
    </submittedName>
</protein>
<feature type="compositionally biased region" description="Polar residues" evidence="1">
    <location>
        <begin position="139"/>
        <end position="151"/>
    </location>
</feature>
<comment type="caution">
    <text evidence="2">The sequence shown here is derived from an EMBL/GenBank/DDBJ whole genome shotgun (WGS) entry which is preliminary data.</text>
</comment>
<feature type="compositionally biased region" description="Low complexity" evidence="1">
    <location>
        <begin position="1"/>
        <end position="13"/>
    </location>
</feature>
<dbReference type="RefSeq" id="XP_066706016.1">
    <property type="nucleotide sequence ID" value="XM_066837123.1"/>
</dbReference>
<accession>A0ABR1QVD2</accession>
<dbReference type="GeneID" id="92070185"/>
<dbReference type="Proteomes" id="UP001391051">
    <property type="component" value="Unassembled WGS sequence"/>
</dbReference>
<keyword evidence="3" id="KW-1185">Reference proteome</keyword>
<feature type="region of interest" description="Disordered" evidence="1">
    <location>
        <begin position="1"/>
        <end position="26"/>
    </location>
</feature>
<evidence type="ECO:0000313" key="2">
    <source>
        <dbReference type="EMBL" id="KAK7966624.1"/>
    </source>
</evidence>
<feature type="region of interest" description="Disordered" evidence="1">
    <location>
        <begin position="51"/>
        <end position="74"/>
    </location>
</feature>
<reference evidence="2 3" key="1">
    <citation type="submission" date="2023-01" db="EMBL/GenBank/DDBJ databases">
        <title>Analysis of 21 Apiospora genomes using comparative genomics revels a genus with tremendous synthesis potential of carbohydrate active enzymes and secondary metabolites.</title>
        <authorList>
            <person name="Sorensen T."/>
        </authorList>
    </citation>
    <scope>NUCLEOTIDE SEQUENCE [LARGE SCALE GENOMIC DNA]</scope>
    <source>
        <strain evidence="2 3">CBS 24483</strain>
    </source>
</reference>
<feature type="region of interest" description="Disordered" evidence="1">
    <location>
        <begin position="131"/>
        <end position="151"/>
    </location>
</feature>
<sequence length="151" mass="16183">MKSPSPSPRLSSPYKRYDQEPPPGLSTPAVIGYCSAKEARAKATTAAAAAKLDPTATSVEPRIRRHRAREADTSPADVDGVVHLDLDCLLCWGNQAATTSDSDSVSSRSSFWSYLLPGIVRQRRGEDIFGGDLEGHLSLPTTRRNSGGVSE</sequence>
<proteinExistence type="predicted"/>